<dbReference type="Gene3D" id="1.10.1380.10">
    <property type="entry name" value="Neutral endopeptidase , domain2"/>
    <property type="match status" value="1"/>
</dbReference>
<sequence length="436" mass="49421">MARCFSYDLIFSLCFAQLAIYGNYVNAVPLAVGLNFTTTSGARGTILASDATVILEGVVQNFTNTDSASSLFNSVNTFDRIIPIENKVVEDDVGALSYPELSSSINFTLNPCDNFYRFVCQGWYNANVIEDGYTESSHRVVLTQLAFENINGRQNPRSVDLTPNGSLHGWQRIYIVSLTNYLVSVIKMLVRDDMMANNRFFAKDPTDWARRVQSFITVEFHMAMILNSTVTNFNDPTADFSQTTVGELQRTISPSIDWTYYMMSVLPEEIKGRFNGNIAAIPLLLIKQSALEAFDDLIRTLPDQVLSDYMDWKVILNELSWLDQRFLTATLLSQMGSEIGYPPSIFNDDQMRSMFDRLNISNEMSFPEMMKKVTTWQVRTQVLMLFDLPATDFKSSEANAFYDPTKNKMRKFNALQISSASHRFGNNSSYHSHVGE</sequence>
<dbReference type="EMBL" id="JAKKPZ010000679">
    <property type="protein sequence ID" value="KAI1693080.1"/>
    <property type="molecule type" value="Genomic_DNA"/>
</dbReference>
<dbReference type="Gene3D" id="3.40.390.10">
    <property type="entry name" value="Collagenase (Catalytic Domain)"/>
    <property type="match status" value="1"/>
</dbReference>
<dbReference type="PANTHER" id="PTHR11733:SF241">
    <property type="entry name" value="GH26575P-RELATED"/>
    <property type="match status" value="1"/>
</dbReference>
<feature type="domain" description="Peptidase M13 N-terminal" evidence="2">
    <location>
        <begin position="179"/>
        <end position="329"/>
    </location>
</feature>
<reference evidence="3" key="1">
    <citation type="submission" date="2022-01" db="EMBL/GenBank/DDBJ databases">
        <title>Genome Sequence Resource for Two Populations of Ditylenchus destructor, the Migratory Endoparasitic Phytonematode.</title>
        <authorList>
            <person name="Zhang H."/>
            <person name="Lin R."/>
            <person name="Xie B."/>
        </authorList>
    </citation>
    <scope>NUCLEOTIDE SEQUENCE</scope>
    <source>
        <strain evidence="3">BazhouSP</strain>
    </source>
</reference>
<evidence type="ECO:0000259" key="2">
    <source>
        <dbReference type="Pfam" id="PF05649"/>
    </source>
</evidence>
<comment type="similarity">
    <text evidence="1">Belongs to the peptidase M13 family.</text>
</comment>
<protein>
    <submittedName>
        <fullName evidence="3">Peptidase family m13 domain-containing protein</fullName>
    </submittedName>
</protein>
<organism evidence="3 4">
    <name type="scientific">Ditylenchus destructor</name>
    <dbReference type="NCBI Taxonomy" id="166010"/>
    <lineage>
        <taxon>Eukaryota</taxon>
        <taxon>Metazoa</taxon>
        <taxon>Ecdysozoa</taxon>
        <taxon>Nematoda</taxon>
        <taxon>Chromadorea</taxon>
        <taxon>Rhabditida</taxon>
        <taxon>Tylenchina</taxon>
        <taxon>Tylenchomorpha</taxon>
        <taxon>Sphaerularioidea</taxon>
        <taxon>Anguinidae</taxon>
        <taxon>Anguininae</taxon>
        <taxon>Ditylenchus</taxon>
    </lineage>
</organism>
<dbReference type="InterPro" id="IPR008753">
    <property type="entry name" value="Peptidase_M13_N"/>
</dbReference>
<dbReference type="GO" id="GO:0005886">
    <property type="term" value="C:plasma membrane"/>
    <property type="evidence" value="ECO:0007669"/>
    <property type="project" value="TreeGrafter"/>
</dbReference>
<dbReference type="AlphaFoldDB" id="A0AAD4MI33"/>
<name>A0AAD4MI33_9BILA</name>
<dbReference type="Pfam" id="PF05649">
    <property type="entry name" value="Peptidase_M13_N"/>
    <property type="match status" value="1"/>
</dbReference>
<dbReference type="Proteomes" id="UP001201812">
    <property type="component" value="Unassembled WGS sequence"/>
</dbReference>
<dbReference type="PANTHER" id="PTHR11733">
    <property type="entry name" value="ZINC METALLOPROTEASE FAMILY M13 NEPRILYSIN-RELATED"/>
    <property type="match status" value="1"/>
</dbReference>
<dbReference type="GO" id="GO:0016485">
    <property type="term" value="P:protein processing"/>
    <property type="evidence" value="ECO:0007669"/>
    <property type="project" value="TreeGrafter"/>
</dbReference>
<keyword evidence="4" id="KW-1185">Reference proteome</keyword>
<dbReference type="SUPFAM" id="SSF55486">
    <property type="entry name" value="Metalloproteases ('zincins'), catalytic domain"/>
    <property type="match status" value="1"/>
</dbReference>
<gene>
    <name evidence="3" type="ORF">DdX_20861</name>
</gene>
<evidence type="ECO:0000313" key="3">
    <source>
        <dbReference type="EMBL" id="KAI1693080.1"/>
    </source>
</evidence>
<dbReference type="InterPro" id="IPR000718">
    <property type="entry name" value="Peptidase_M13"/>
</dbReference>
<dbReference type="InterPro" id="IPR024079">
    <property type="entry name" value="MetalloPept_cat_dom_sf"/>
</dbReference>
<evidence type="ECO:0000256" key="1">
    <source>
        <dbReference type="ARBA" id="ARBA00007357"/>
    </source>
</evidence>
<dbReference type="PROSITE" id="PS51885">
    <property type="entry name" value="NEPRILYSIN"/>
    <property type="match status" value="1"/>
</dbReference>
<proteinExistence type="inferred from homology"/>
<dbReference type="InterPro" id="IPR042089">
    <property type="entry name" value="Peptidase_M13_dom_2"/>
</dbReference>
<comment type="caution">
    <text evidence="3">The sequence shown here is derived from an EMBL/GenBank/DDBJ whole genome shotgun (WGS) entry which is preliminary data.</text>
</comment>
<dbReference type="GO" id="GO:0004222">
    <property type="term" value="F:metalloendopeptidase activity"/>
    <property type="evidence" value="ECO:0007669"/>
    <property type="project" value="InterPro"/>
</dbReference>
<accession>A0AAD4MI33</accession>
<evidence type="ECO:0000313" key="4">
    <source>
        <dbReference type="Proteomes" id="UP001201812"/>
    </source>
</evidence>